<keyword evidence="2" id="KW-1185">Reference proteome</keyword>
<reference evidence="1" key="2">
    <citation type="submission" date="2025-09" db="UniProtKB">
        <authorList>
            <consortium name="Ensembl"/>
        </authorList>
    </citation>
    <scope>IDENTIFICATION</scope>
</reference>
<dbReference type="AlphaFoldDB" id="A0A3B5LCU5"/>
<name>A0A3B5LCU5_9TELE</name>
<reference evidence="1" key="1">
    <citation type="submission" date="2025-08" db="UniProtKB">
        <authorList>
            <consortium name="Ensembl"/>
        </authorList>
    </citation>
    <scope>IDENTIFICATION</scope>
</reference>
<accession>A0A3B5LCU5</accession>
<dbReference type="Proteomes" id="UP000261380">
    <property type="component" value="Unplaced"/>
</dbReference>
<organism evidence="1 2">
    <name type="scientific">Xiphophorus couchianus</name>
    <name type="common">Monterrey platyfish</name>
    <dbReference type="NCBI Taxonomy" id="32473"/>
    <lineage>
        <taxon>Eukaryota</taxon>
        <taxon>Metazoa</taxon>
        <taxon>Chordata</taxon>
        <taxon>Craniata</taxon>
        <taxon>Vertebrata</taxon>
        <taxon>Euteleostomi</taxon>
        <taxon>Actinopterygii</taxon>
        <taxon>Neopterygii</taxon>
        <taxon>Teleostei</taxon>
        <taxon>Neoteleostei</taxon>
        <taxon>Acanthomorphata</taxon>
        <taxon>Ovalentaria</taxon>
        <taxon>Atherinomorphae</taxon>
        <taxon>Cyprinodontiformes</taxon>
        <taxon>Poeciliidae</taxon>
        <taxon>Poeciliinae</taxon>
        <taxon>Xiphophorus</taxon>
    </lineage>
</organism>
<dbReference type="Ensembl" id="ENSXCOT00000008773.1">
    <property type="protein sequence ID" value="ENSXCOP00000008667.1"/>
    <property type="gene ID" value="ENSXCOG00000006619.1"/>
</dbReference>
<evidence type="ECO:0000313" key="1">
    <source>
        <dbReference type="Ensembl" id="ENSXCOP00000008667.1"/>
    </source>
</evidence>
<sequence length="88" mass="9848">RGRQRREAAEGVPERLGDFVRMTRSSGADLPTPDSQQDAACGFRTHHGTNIPPNRQVNSTVSIFPSLFLLRRHNKSRDARVSIPPRLS</sequence>
<evidence type="ECO:0000313" key="2">
    <source>
        <dbReference type="Proteomes" id="UP000261380"/>
    </source>
</evidence>
<protein>
    <submittedName>
        <fullName evidence="1">Uncharacterized protein</fullName>
    </submittedName>
</protein>
<proteinExistence type="predicted"/>